<evidence type="ECO:0000256" key="1">
    <source>
        <dbReference type="ARBA" id="ARBA00010203"/>
    </source>
</evidence>
<name>X1BZ70_9ZZZZ</name>
<dbReference type="GO" id="GO:0008170">
    <property type="term" value="F:N-methyltransferase activity"/>
    <property type="evidence" value="ECO:0007669"/>
    <property type="project" value="InterPro"/>
</dbReference>
<accession>X1BZ70</accession>
<evidence type="ECO:0000259" key="9">
    <source>
        <dbReference type="Pfam" id="PF01555"/>
    </source>
</evidence>
<comment type="catalytic activity">
    <reaction evidence="8">
        <text>a 2'-deoxycytidine in DNA + S-adenosyl-L-methionine = an N(4)-methyl-2'-deoxycytidine in DNA + S-adenosyl-L-homocysteine + H(+)</text>
        <dbReference type="Rhea" id="RHEA:16857"/>
        <dbReference type="Rhea" id="RHEA-COMP:11369"/>
        <dbReference type="Rhea" id="RHEA-COMP:13674"/>
        <dbReference type="ChEBI" id="CHEBI:15378"/>
        <dbReference type="ChEBI" id="CHEBI:57856"/>
        <dbReference type="ChEBI" id="CHEBI:59789"/>
        <dbReference type="ChEBI" id="CHEBI:85452"/>
        <dbReference type="ChEBI" id="CHEBI:137933"/>
        <dbReference type="EC" id="2.1.1.113"/>
    </reaction>
</comment>
<evidence type="ECO:0000256" key="7">
    <source>
        <dbReference type="ARBA" id="ARBA00023125"/>
    </source>
</evidence>
<dbReference type="SUPFAM" id="SSF53335">
    <property type="entry name" value="S-adenosyl-L-methionine-dependent methyltransferases"/>
    <property type="match status" value="1"/>
</dbReference>
<dbReference type="InterPro" id="IPR002941">
    <property type="entry name" value="DNA_methylase_N4/N6"/>
</dbReference>
<reference evidence="10" key="1">
    <citation type="journal article" date="2014" name="Front. Microbiol.">
        <title>High frequency of phylogenetically diverse reductive dehalogenase-homologous genes in deep subseafloor sedimentary metagenomes.</title>
        <authorList>
            <person name="Kawai M."/>
            <person name="Futagami T."/>
            <person name="Toyoda A."/>
            <person name="Takaki Y."/>
            <person name="Nishi S."/>
            <person name="Hori S."/>
            <person name="Arai W."/>
            <person name="Tsubouchi T."/>
            <person name="Morono Y."/>
            <person name="Uchiyama I."/>
            <person name="Ito T."/>
            <person name="Fujiyama A."/>
            <person name="Inagaki F."/>
            <person name="Takami H."/>
        </authorList>
    </citation>
    <scope>NUCLEOTIDE SEQUENCE</scope>
    <source>
        <strain evidence="10">Expedition CK06-06</strain>
    </source>
</reference>
<gene>
    <name evidence="10" type="ORF">S01H4_24540</name>
</gene>
<dbReference type="EMBL" id="BART01011541">
    <property type="protein sequence ID" value="GAG86417.1"/>
    <property type="molecule type" value="Genomic_DNA"/>
</dbReference>
<dbReference type="GO" id="GO:0003677">
    <property type="term" value="F:DNA binding"/>
    <property type="evidence" value="ECO:0007669"/>
    <property type="project" value="UniProtKB-KW"/>
</dbReference>
<dbReference type="GO" id="GO:0032259">
    <property type="term" value="P:methylation"/>
    <property type="evidence" value="ECO:0007669"/>
    <property type="project" value="UniProtKB-KW"/>
</dbReference>
<dbReference type="GO" id="GO:0009307">
    <property type="term" value="P:DNA restriction-modification system"/>
    <property type="evidence" value="ECO:0007669"/>
    <property type="project" value="UniProtKB-KW"/>
</dbReference>
<keyword evidence="3" id="KW-0489">Methyltransferase</keyword>
<evidence type="ECO:0000256" key="2">
    <source>
        <dbReference type="ARBA" id="ARBA00012185"/>
    </source>
</evidence>
<dbReference type="InterPro" id="IPR017985">
    <property type="entry name" value="MeTrfase_CN4_CS"/>
</dbReference>
<feature type="domain" description="DNA methylase N-4/N-6" evidence="9">
    <location>
        <begin position="120"/>
        <end position="214"/>
    </location>
</feature>
<dbReference type="EC" id="2.1.1.113" evidence="2"/>
<keyword evidence="4" id="KW-0808">Transferase</keyword>
<keyword evidence="5" id="KW-0949">S-adenosyl-L-methionine</keyword>
<dbReference type="GO" id="GO:0015667">
    <property type="term" value="F:site-specific DNA-methyltransferase (cytosine-N4-specific) activity"/>
    <property type="evidence" value="ECO:0007669"/>
    <property type="project" value="UniProtKB-EC"/>
</dbReference>
<evidence type="ECO:0000256" key="4">
    <source>
        <dbReference type="ARBA" id="ARBA00022679"/>
    </source>
</evidence>
<evidence type="ECO:0000256" key="5">
    <source>
        <dbReference type="ARBA" id="ARBA00022691"/>
    </source>
</evidence>
<keyword evidence="6" id="KW-0680">Restriction system</keyword>
<comment type="similarity">
    <text evidence="1">Belongs to the N(4)/N(6)-methyltransferase family. N(4) subfamily.</text>
</comment>
<organism evidence="10">
    <name type="scientific">marine sediment metagenome</name>
    <dbReference type="NCBI Taxonomy" id="412755"/>
    <lineage>
        <taxon>unclassified sequences</taxon>
        <taxon>metagenomes</taxon>
        <taxon>ecological metagenomes</taxon>
    </lineage>
</organism>
<dbReference type="AlphaFoldDB" id="X1BZ70"/>
<dbReference type="Pfam" id="PF01555">
    <property type="entry name" value="N6_N4_Mtase"/>
    <property type="match status" value="1"/>
</dbReference>
<evidence type="ECO:0000256" key="3">
    <source>
        <dbReference type="ARBA" id="ARBA00022603"/>
    </source>
</evidence>
<dbReference type="InterPro" id="IPR029063">
    <property type="entry name" value="SAM-dependent_MTases_sf"/>
</dbReference>
<dbReference type="Gene3D" id="3.40.50.150">
    <property type="entry name" value="Vaccinia Virus protein VP39"/>
    <property type="match status" value="1"/>
</dbReference>
<protein>
    <recommendedName>
        <fullName evidence="2">site-specific DNA-methyltransferase (cytosine-N(4)-specific)</fullName>
        <ecNumber evidence="2">2.1.1.113</ecNumber>
    </recommendedName>
</protein>
<evidence type="ECO:0000256" key="6">
    <source>
        <dbReference type="ARBA" id="ARBA00022747"/>
    </source>
</evidence>
<keyword evidence="7" id="KW-0238">DNA-binding</keyword>
<feature type="non-terminal residue" evidence="10">
    <location>
        <position position="215"/>
    </location>
</feature>
<comment type="caution">
    <text evidence="10">The sequence shown here is derived from an EMBL/GenBank/DDBJ whole genome shotgun (WGS) entry which is preliminary data.</text>
</comment>
<dbReference type="PROSITE" id="PS00093">
    <property type="entry name" value="N4_MTASE"/>
    <property type="match status" value="1"/>
</dbReference>
<evidence type="ECO:0000313" key="10">
    <source>
        <dbReference type="EMBL" id="GAG86417.1"/>
    </source>
</evidence>
<proteinExistence type="inferred from homology"/>
<sequence>MGNKKQKSTVEKSENKTIDSKYTNKLKVENEFYLEKILDKKHLLKFNKKIEKIGDEKSTDEVIEEYSTIYEKMIKEKYQKESSKQYNHKINGFINDKESKLKIIWGNCLDVLKKLRSESIHHMVTSPPYYNAREYSTWPDLNSYLDDMREIIREAYRVLENHRVFVFNIGDIFDNDNLTVKSVWGKRRLPLAAYFIKIFEEEGFTFVDGFIWDKG</sequence>
<evidence type="ECO:0000256" key="8">
    <source>
        <dbReference type="ARBA" id="ARBA00049120"/>
    </source>
</evidence>